<accession>A0A371EZU0</accession>
<keyword evidence="3" id="KW-1185">Reference proteome</keyword>
<keyword evidence="1" id="KW-1133">Transmembrane helix</keyword>
<protein>
    <submittedName>
        <fullName evidence="2">Uncharacterized protein</fullName>
    </submittedName>
</protein>
<feature type="non-terminal residue" evidence="2">
    <location>
        <position position="1"/>
    </location>
</feature>
<evidence type="ECO:0000256" key="1">
    <source>
        <dbReference type="SAM" id="Phobius"/>
    </source>
</evidence>
<evidence type="ECO:0000313" key="2">
    <source>
        <dbReference type="EMBL" id="RDX71463.1"/>
    </source>
</evidence>
<evidence type="ECO:0000313" key="3">
    <source>
        <dbReference type="Proteomes" id="UP000257109"/>
    </source>
</evidence>
<dbReference type="Proteomes" id="UP000257109">
    <property type="component" value="Unassembled WGS sequence"/>
</dbReference>
<dbReference type="OrthoDB" id="1419639at2759"/>
<sequence>MQSEREQQSWRVHVTAKANNFNFRLRFAAATYKPTSNFSFFRLSLLLNLPKFALTITSHPAQPTRARGFFATKFIKIVNKLRPPLPKKKESNVPYLKDPNRIGFWVMGFLACLAQSINKNGQRGIVMLASVGSLFLLFRKLKMTKVMNLVTFILVVVGTIFYYLFFYFDYNYNYWEYMGRSWNKMLSHLLVSKYLFTKESMEGQGGTFDVIYIDNIFENGSQM</sequence>
<proteinExistence type="predicted"/>
<keyword evidence="1" id="KW-0812">Transmembrane</keyword>
<reference evidence="2" key="1">
    <citation type="submission" date="2018-05" db="EMBL/GenBank/DDBJ databases">
        <title>Draft genome of Mucuna pruriens seed.</title>
        <authorList>
            <person name="Nnadi N.E."/>
            <person name="Vos R."/>
            <person name="Hasami M.H."/>
            <person name="Devisetty U.K."/>
            <person name="Aguiy J.C."/>
        </authorList>
    </citation>
    <scope>NUCLEOTIDE SEQUENCE [LARGE SCALE GENOMIC DNA]</scope>
    <source>
        <strain evidence="2">JCA_2017</strain>
    </source>
</reference>
<organism evidence="2 3">
    <name type="scientific">Mucuna pruriens</name>
    <name type="common">Velvet bean</name>
    <name type="synonym">Dolichos pruriens</name>
    <dbReference type="NCBI Taxonomy" id="157652"/>
    <lineage>
        <taxon>Eukaryota</taxon>
        <taxon>Viridiplantae</taxon>
        <taxon>Streptophyta</taxon>
        <taxon>Embryophyta</taxon>
        <taxon>Tracheophyta</taxon>
        <taxon>Spermatophyta</taxon>
        <taxon>Magnoliopsida</taxon>
        <taxon>eudicotyledons</taxon>
        <taxon>Gunneridae</taxon>
        <taxon>Pentapetalae</taxon>
        <taxon>rosids</taxon>
        <taxon>fabids</taxon>
        <taxon>Fabales</taxon>
        <taxon>Fabaceae</taxon>
        <taxon>Papilionoideae</taxon>
        <taxon>50 kb inversion clade</taxon>
        <taxon>NPAAA clade</taxon>
        <taxon>indigoferoid/millettioid clade</taxon>
        <taxon>Phaseoleae</taxon>
        <taxon>Mucuna</taxon>
    </lineage>
</organism>
<gene>
    <name evidence="2" type="ORF">CR513_49183</name>
</gene>
<keyword evidence="1" id="KW-0472">Membrane</keyword>
<dbReference type="AlphaFoldDB" id="A0A371EZU0"/>
<comment type="caution">
    <text evidence="2">The sequence shown here is derived from an EMBL/GenBank/DDBJ whole genome shotgun (WGS) entry which is preliminary data.</text>
</comment>
<name>A0A371EZU0_MUCPR</name>
<dbReference type="EMBL" id="QJKJ01011321">
    <property type="protein sequence ID" value="RDX71463.1"/>
    <property type="molecule type" value="Genomic_DNA"/>
</dbReference>
<feature type="transmembrane region" description="Helical" evidence="1">
    <location>
        <begin position="148"/>
        <end position="168"/>
    </location>
</feature>